<accession>A0AAT9JXB0</accession>
<evidence type="ECO:0000313" key="1">
    <source>
        <dbReference type="EMBL" id="QFZ93136.2"/>
    </source>
</evidence>
<sequence length="249" mass="28232">MGKILNTQQSSVFLVVATRQSARQFSRATLLGQSLRNFSPTLRPKLLLYPNNEGSSLQGLSTIYNLAIEKLPDQGIVAFVHDDLYLHDWHLNQRLEEALRYFDVVGLVGSVTADDDQPSWCFRLDPSLRPKRVEGQRASGYLNHHNPYQPELDVYGTTPHSCRLLDGVFLACRLSTLKNSGLRFDPQFDFHCYDSDFCRSAESLGLRIGTWPISCTHGSLGKFDNAWISQAQLWLRKWHPSSLDKPSAH</sequence>
<dbReference type="RefSeq" id="WP_208678002.1">
    <property type="nucleotide sequence ID" value="NZ_CP034671.2"/>
</dbReference>
<organism evidence="1">
    <name type="scientific">Synechococcus elongatus PCC 11802</name>
    <dbReference type="NCBI Taxonomy" id="2283154"/>
    <lineage>
        <taxon>Bacteria</taxon>
        <taxon>Bacillati</taxon>
        <taxon>Cyanobacteriota</taxon>
        <taxon>Cyanophyceae</taxon>
        <taxon>Synechococcales</taxon>
        <taxon>Synechococcaceae</taxon>
        <taxon>Synechococcus</taxon>
    </lineage>
</organism>
<name>A0AAT9JXB0_SYNEL</name>
<dbReference type="SUPFAM" id="SSF53448">
    <property type="entry name" value="Nucleotide-diphospho-sugar transferases"/>
    <property type="match status" value="1"/>
</dbReference>
<proteinExistence type="predicted"/>
<dbReference type="InterPro" id="IPR029044">
    <property type="entry name" value="Nucleotide-diphossugar_trans"/>
</dbReference>
<dbReference type="Gene3D" id="3.90.550.10">
    <property type="entry name" value="Spore Coat Polysaccharide Biosynthesis Protein SpsA, Chain A"/>
    <property type="match status" value="1"/>
</dbReference>
<dbReference type="EMBL" id="CP034671">
    <property type="protein sequence ID" value="QFZ93136.2"/>
    <property type="molecule type" value="Genomic_DNA"/>
</dbReference>
<dbReference type="AlphaFoldDB" id="A0AAT9JXB0"/>
<gene>
    <name evidence="1" type="ORF">EKO22_13195</name>
</gene>
<protein>
    <recommendedName>
        <fullName evidence="2">Streptomycin biosynthesis protein StrF</fullName>
    </recommendedName>
</protein>
<reference evidence="1" key="1">
    <citation type="submission" date="2024-01" db="EMBL/GenBank/DDBJ databases">
        <title>Synechococcus elongatus PCC 11802, a close yet different native of Synechococcus elongatus PCC 11801.</title>
        <authorList>
            <person name="Jaiswal D."/>
            <person name="Sengupta A."/>
            <person name="Sengupta S."/>
            <person name="Pakrasi H.B."/>
            <person name="Wangikar P."/>
        </authorList>
    </citation>
    <scope>NUCLEOTIDE SEQUENCE</scope>
    <source>
        <strain evidence="1">PCC 11802</strain>
    </source>
</reference>
<evidence type="ECO:0008006" key="2">
    <source>
        <dbReference type="Google" id="ProtNLM"/>
    </source>
</evidence>